<comment type="caution">
    <text evidence="2">The sequence shown here is derived from an EMBL/GenBank/DDBJ whole genome shotgun (WGS) entry which is preliminary data.</text>
</comment>
<evidence type="ECO:0000256" key="1">
    <source>
        <dbReference type="SAM" id="MobiDB-lite"/>
    </source>
</evidence>
<accession>A0A813HW26</accession>
<feature type="compositionally biased region" description="Polar residues" evidence="1">
    <location>
        <begin position="184"/>
        <end position="193"/>
    </location>
</feature>
<protein>
    <recommendedName>
        <fullName evidence="4">C3H1-type domain-containing protein</fullName>
    </recommendedName>
</protein>
<dbReference type="AlphaFoldDB" id="A0A813HW26"/>
<evidence type="ECO:0000313" key="3">
    <source>
        <dbReference type="Proteomes" id="UP000654075"/>
    </source>
</evidence>
<sequence>MPKQIARSNRIWRRNSKVLEEDVPQDVVDKHALTSEIYQGNAALPQHAFCCPAFSSDSASVVCTASTAASTADSEFEVDEVDEHRAALLIVDFCPEEWTNPSELKRHLLDGEWADPAEWKELAHVLRMAFEAWAQLLRRSSDRFTKFADRASSPSRLVGNSWRDTSPSQDESSGDQQLGDDRTSAISSLTGPSLSPPCRFQLHGPPNFLDRQIGMSLAASREVHERLVAAMQEVYKVLADLGINKCNIMLYGSLSFGRRKMASTNGIVGDDKPYVTNLSDVDVGFLVQDATGSSDVAACIIEKSSALGWRRVHSTVVPRFAVSQWTLQNEVGVHLDLTCIGDKAYFRQFSKRQHAFRELFWQMRQDMLSTYGGAGESAFDAYVYLLKAFAAFASRGVLTGFQAGCLGLFALQTWKVAEAQELPSARVEPRQLPSALALFNRFLRFCHCFFGGSAAEAEQCREEEDRQPSHRTHAIDLTGAGQLMNRLNDRARAEMYFAEVENGFVLPASAWMNVLHSLDPTSVSKKARLALDTWFATSDPFNAWNQIKQGTALMPYAMYLLPFKFLGGLHSVKLLEILTCKAAPRQAAPRPRCLSFEVPMAKTLRSYSCLSGLLFVQLRFVELLLIPLCHKDFSSVSKALSFVGVEKGPGPDLGTSVRSRSPVFLGDEWWCRKATIVKCWEHCSLCAVRLCLADLKYNSDLRDASLIPELFGLHVPTDSVSPAPVATGSLLLLGEAGEAVASTAQLPAAATPRNSPRKDWASVGFPGPEPALDETGYQSLSGGAQDREAMKAFVRRIIEQSGGHVVGEEAELELAALAQWHSEGRREATFRLLVDDLKNVAWAQEEVKGGGAKLRKSLTDWYNDDAEHAEGSGSQQPSNIRSLSMWFMNGLRRPDAGTRHRINSPLMTSLERIFRRTRFYFQYKEFPGAAAAFGDHCDACAYSSPASLLIDGSGELFMQASDISPVVGQSYEPQGPSESYCAKSPVPIALATSLPLPSTGSSLHAGSKCRPCAWFWKAQGCQNGQACAHCHLCPEDELKNRKKVKESAMRIGVLTPKHAGLDGRTPRTVRIAPILLGA</sequence>
<dbReference type="EMBL" id="CAJNNV010033293">
    <property type="protein sequence ID" value="CAE8643170.1"/>
    <property type="molecule type" value="Genomic_DNA"/>
</dbReference>
<dbReference type="Proteomes" id="UP000654075">
    <property type="component" value="Unassembled WGS sequence"/>
</dbReference>
<feature type="compositionally biased region" description="Polar residues" evidence="1">
    <location>
        <begin position="162"/>
        <end position="176"/>
    </location>
</feature>
<reference evidence="2" key="1">
    <citation type="submission" date="2021-02" db="EMBL/GenBank/DDBJ databases">
        <authorList>
            <person name="Dougan E. K."/>
            <person name="Rhodes N."/>
            <person name="Thang M."/>
            <person name="Chan C."/>
        </authorList>
    </citation>
    <scope>NUCLEOTIDE SEQUENCE</scope>
</reference>
<name>A0A813HW26_POLGL</name>
<organism evidence="2 3">
    <name type="scientific">Polarella glacialis</name>
    <name type="common">Dinoflagellate</name>
    <dbReference type="NCBI Taxonomy" id="89957"/>
    <lineage>
        <taxon>Eukaryota</taxon>
        <taxon>Sar</taxon>
        <taxon>Alveolata</taxon>
        <taxon>Dinophyceae</taxon>
        <taxon>Suessiales</taxon>
        <taxon>Suessiaceae</taxon>
        <taxon>Polarella</taxon>
    </lineage>
</organism>
<proteinExistence type="predicted"/>
<evidence type="ECO:0008006" key="4">
    <source>
        <dbReference type="Google" id="ProtNLM"/>
    </source>
</evidence>
<keyword evidence="3" id="KW-1185">Reference proteome</keyword>
<evidence type="ECO:0000313" key="2">
    <source>
        <dbReference type="EMBL" id="CAE8643170.1"/>
    </source>
</evidence>
<gene>
    <name evidence="2" type="ORF">PGLA1383_LOCUS57537</name>
</gene>
<feature type="region of interest" description="Disordered" evidence="1">
    <location>
        <begin position="154"/>
        <end position="194"/>
    </location>
</feature>